<proteinExistence type="predicted"/>
<reference evidence="3" key="1">
    <citation type="submission" date="2022-04" db="EMBL/GenBank/DDBJ databases">
        <authorList>
            <person name="Forde T."/>
        </authorList>
    </citation>
    <scope>NUCLEOTIDE SEQUENCE</scope>
    <source>
        <strain evidence="3">A18Y016a</strain>
        <strain evidence="2">A18Y020d</strain>
    </source>
</reference>
<feature type="signal peptide" evidence="1">
    <location>
        <begin position="1"/>
        <end position="28"/>
    </location>
</feature>
<evidence type="ECO:0008006" key="6">
    <source>
        <dbReference type="Google" id="ProtNLM"/>
    </source>
</evidence>
<evidence type="ECO:0000313" key="5">
    <source>
        <dbReference type="Proteomes" id="UP001154111"/>
    </source>
</evidence>
<sequence>MRRSVKNTVWTMLLFGLMILGAQATALAKVGWENVGWSGANFLSKACNSKTTVFDEPKYSYMSATAKIGSKQTKKHAYSPSPYTSVHAVAFSGYNETCYTWGNAY</sequence>
<keyword evidence="4" id="KW-1185">Reference proteome</keyword>
<gene>
    <name evidence="3" type="ORF">ERYAMS2_01689</name>
    <name evidence="2" type="ORF">ERYAMS_01394</name>
</gene>
<feature type="chain" id="PRO_5043538381" description="Lactococcin 972 family bacteriocin" evidence="1">
    <location>
        <begin position="29"/>
        <end position="105"/>
    </location>
</feature>
<evidence type="ECO:0000256" key="1">
    <source>
        <dbReference type="SAM" id="SignalP"/>
    </source>
</evidence>
<dbReference type="Proteomes" id="UP001154111">
    <property type="component" value="Chromosome"/>
</dbReference>
<organism evidence="3 5">
    <name type="scientific">Erysipelothrix amsterdamensis</name>
    <dbReference type="NCBI Taxonomy" id="2929157"/>
    <lineage>
        <taxon>Bacteria</taxon>
        <taxon>Bacillati</taxon>
        <taxon>Bacillota</taxon>
        <taxon>Erysipelotrichia</taxon>
        <taxon>Erysipelotrichales</taxon>
        <taxon>Erysipelotrichaceae</taxon>
        <taxon>Erysipelothrix</taxon>
    </lineage>
</organism>
<accession>A0AAU9VLB0</accession>
<dbReference type="RefSeq" id="WP_254006770.1">
    <property type="nucleotide sequence ID" value="NZ_OW659477.1"/>
</dbReference>
<keyword evidence="1" id="KW-0732">Signal</keyword>
<evidence type="ECO:0000313" key="4">
    <source>
        <dbReference type="Proteomes" id="UP001154095"/>
    </source>
</evidence>
<protein>
    <recommendedName>
        <fullName evidence="6">Lactococcin 972 family bacteriocin</fullName>
    </recommendedName>
</protein>
<dbReference type="AlphaFoldDB" id="A0AAU9VLB0"/>
<dbReference type="EMBL" id="OW659477">
    <property type="protein sequence ID" value="CAH2763366.1"/>
    <property type="molecule type" value="Genomic_DNA"/>
</dbReference>
<evidence type="ECO:0000313" key="2">
    <source>
        <dbReference type="EMBL" id="CAH2763324.1"/>
    </source>
</evidence>
<dbReference type="EMBL" id="OW659496">
    <property type="protein sequence ID" value="CAH2763324.1"/>
    <property type="molecule type" value="Genomic_DNA"/>
</dbReference>
<evidence type="ECO:0000313" key="3">
    <source>
        <dbReference type="EMBL" id="CAH2763366.1"/>
    </source>
</evidence>
<name>A0AAU9VLB0_9FIRM</name>
<dbReference type="Proteomes" id="UP001154095">
    <property type="component" value="Chromosome"/>
</dbReference>